<keyword evidence="6" id="KW-0539">Nucleus</keyword>
<evidence type="ECO:0000313" key="9">
    <source>
        <dbReference type="EMBL" id="GMS88813.1"/>
    </source>
</evidence>
<keyword evidence="10" id="KW-1185">Reference proteome</keyword>
<feature type="non-terminal residue" evidence="9">
    <location>
        <position position="709"/>
    </location>
</feature>
<dbReference type="Gene3D" id="3.30.420.110">
    <property type="entry name" value="MutS, connector domain"/>
    <property type="match status" value="1"/>
</dbReference>
<comment type="caution">
    <text evidence="9">The sequence shown here is derived from an EMBL/GenBank/DDBJ whole genome shotgun (WGS) entry which is preliminary data.</text>
</comment>
<evidence type="ECO:0000313" key="10">
    <source>
        <dbReference type="Proteomes" id="UP001432027"/>
    </source>
</evidence>
<dbReference type="GO" id="GO:0006298">
    <property type="term" value="P:mismatch repair"/>
    <property type="evidence" value="ECO:0007669"/>
    <property type="project" value="InterPro"/>
</dbReference>
<name>A0AAV5T7K7_9BILA</name>
<keyword evidence="4" id="KW-0863">Zinc-finger</keyword>
<comment type="subcellular location">
    <subcellularLocation>
        <location evidence="1">Nucleus</location>
    </subcellularLocation>
</comment>
<keyword evidence="2" id="KW-0479">Metal-binding</keyword>
<dbReference type="GO" id="GO:0008270">
    <property type="term" value="F:zinc ion binding"/>
    <property type="evidence" value="ECO:0007669"/>
    <property type="project" value="UniProtKB-KW"/>
</dbReference>
<feature type="domain" description="C2H2-type" evidence="8">
    <location>
        <begin position="621"/>
        <end position="644"/>
    </location>
</feature>
<keyword evidence="3" id="KW-0677">Repeat</keyword>
<organism evidence="9 10">
    <name type="scientific">Pristionchus entomophagus</name>
    <dbReference type="NCBI Taxonomy" id="358040"/>
    <lineage>
        <taxon>Eukaryota</taxon>
        <taxon>Metazoa</taxon>
        <taxon>Ecdysozoa</taxon>
        <taxon>Nematoda</taxon>
        <taxon>Chromadorea</taxon>
        <taxon>Rhabditida</taxon>
        <taxon>Rhabditina</taxon>
        <taxon>Diplogasteromorpha</taxon>
        <taxon>Diplogasteroidea</taxon>
        <taxon>Neodiplogasteridae</taxon>
        <taxon>Pristionchus</taxon>
    </lineage>
</organism>
<dbReference type="Pfam" id="PF05188">
    <property type="entry name" value="MutS_II"/>
    <property type="match status" value="1"/>
</dbReference>
<protein>
    <recommendedName>
        <fullName evidence="8">C2H2-type domain-containing protein</fullName>
    </recommendedName>
</protein>
<evidence type="ECO:0000256" key="1">
    <source>
        <dbReference type="ARBA" id="ARBA00004123"/>
    </source>
</evidence>
<dbReference type="GO" id="GO:0005634">
    <property type="term" value="C:nucleus"/>
    <property type="evidence" value="ECO:0007669"/>
    <property type="project" value="UniProtKB-SubCell"/>
</dbReference>
<evidence type="ECO:0000256" key="2">
    <source>
        <dbReference type="ARBA" id="ARBA00022723"/>
    </source>
</evidence>
<evidence type="ECO:0000256" key="7">
    <source>
        <dbReference type="SAM" id="MobiDB-lite"/>
    </source>
</evidence>
<dbReference type="InterPro" id="IPR007860">
    <property type="entry name" value="DNA_mmatch_repair_MutS_con_dom"/>
</dbReference>
<dbReference type="EMBL" id="BTSX01000003">
    <property type="protein sequence ID" value="GMS88813.1"/>
    <property type="molecule type" value="Genomic_DNA"/>
</dbReference>
<evidence type="ECO:0000256" key="6">
    <source>
        <dbReference type="ARBA" id="ARBA00023242"/>
    </source>
</evidence>
<feature type="non-terminal residue" evidence="9">
    <location>
        <position position="1"/>
    </location>
</feature>
<feature type="compositionally biased region" description="Basic and acidic residues" evidence="7">
    <location>
        <begin position="694"/>
        <end position="709"/>
    </location>
</feature>
<evidence type="ECO:0000259" key="8">
    <source>
        <dbReference type="SMART" id="SM00355"/>
    </source>
</evidence>
<evidence type="ECO:0000256" key="5">
    <source>
        <dbReference type="ARBA" id="ARBA00022833"/>
    </source>
</evidence>
<keyword evidence="5" id="KW-0862">Zinc</keyword>
<reference evidence="9" key="1">
    <citation type="submission" date="2023-10" db="EMBL/GenBank/DDBJ databases">
        <title>Genome assembly of Pristionchus species.</title>
        <authorList>
            <person name="Yoshida K."/>
            <person name="Sommer R.J."/>
        </authorList>
    </citation>
    <scope>NUCLEOTIDE SEQUENCE</scope>
    <source>
        <strain evidence="9">RS0144</strain>
    </source>
</reference>
<dbReference type="Proteomes" id="UP001432027">
    <property type="component" value="Unassembled WGS sequence"/>
</dbReference>
<feature type="domain" description="C2H2-type" evidence="8">
    <location>
        <begin position="185"/>
        <end position="214"/>
    </location>
</feature>
<evidence type="ECO:0000256" key="4">
    <source>
        <dbReference type="ARBA" id="ARBA00022771"/>
    </source>
</evidence>
<dbReference type="InterPro" id="IPR050888">
    <property type="entry name" value="ZnF_C2H2-type_TF"/>
</dbReference>
<dbReference type="PANTHER" id="PTHR24406">
    <property type="entry name" value="TRANSCRIPTIONAL REPRESSOR CTCFL-RELATED"/>
    <property type="match status" value="1"/>
</dbReference>
<gene>
    <name evidence="9" type="ORF">PENTCL1PPCAC_10988</name>
</gene>
<feature type="domain" description="C2H2-type" evidence="8">
    <location>
        <begin position="221"/>
        <end position="244"/>
    </location>
</feature>
<dbReference type="AlphaFoldDB" id="A0AAV5T7K7"/>
<dbReference type="SMART" id="SM00355">
    <property type="entry name" value="ZnF_C2H2"/>
    <property type="match status" value="4"/>
</dbReference>
<feature type="region of interest" description="Disordered" evidence="7">
    <location>
        <begin position="669"/>
        <end position="709"/>
    </location>
</feature>
<feature type="domain" description="C2H2-type" evidence="8">
    <location>
        <begin position="374"/>
        <end position="396"/>
    </location>
</feature>
<dbReference type="GO" id="GO:0030983">
    <property type="term" value="F:mismatched DNA binding"/>
    <property type="evidence" value="ECO:0007669"/>
    <property type="project" value="InterPro"/>
</dbReference>
<dbReference type="SUPFAM" id="SSF53150">
    <property type="entry name" value="DNA repair protein MutS, domain II"/>
    <property type="match status" value="1"/>
</dbReference>
<dbReference type="GO" id="GO:0005524">
    <property type="term" value="F:ATP binding"/>
    <property type="evidence" value="ECO:0007669"/>
    <property type="project" value="InterPro"/>
</dbReference>
<dbReference type="InterPro" id="IPR013087">
    <property type="entry name" value="Znf_C2H2_type"/>
</dbReference>
<sequence>RFKGFTRDLSSEAKSKSRRTATSLGASNIASRVYASIMPGEGLERDEIGLAAINLTTMEFHLFKFMDQSSFKTQLQELKPDQIIICDLNKEPSLNTTLYDVVRSLCPKATFSAIQRSYFDDSQGLSLYNSVHDAHKSRSKSECPANKILCLAAFSALFGYAEYLHSKSLLPSSITVSFHEDPIFIVCPLCEKDENAERHLMANLKDIQHHFFHHHWQVHGYACQFCGIMFSTADELRTSHSDCHEWEEWNGARLSKGGTETGKLNMVFCRMFLSCSDCGWYTALSSAGKHIYEEGTFNYIKTFFAHHNNEGLLGMLVYFPGQPKDEVKSIRLNVTSMAGGDPTGRCVHSGPSLTFRDPSEVKEHYMSKRGGAPLACEECKAMTTTEYLLEQHQLSHLHDNSYFADFLTNSARIFPPPSNLSDAPRCGWKHRNMPDVFALGGVFGGLGVNDVYDLGFRNVPMQEESDMARAVREKLRNKYADCEGMGGFDWFQDPVWLKDDDAIKFKEWMDFWESKEGKALGGPPKKLEVVLSPKRIPTIEVELQFIDIDAISGFILNDNVFYCMKCHTILKGEQAVEHLKQKGNAENPCSINEGKIEEHPLKNDNLYLLHSLAISSAFSSLPCPLCPHKLCSITGLRVHMMVDHRVFVKCQRVKDENVSNSISSILDIRSPLHRKEKMKGPTNNLPDSEDTGDGSERRSSKTMDDQSRD</sequence>
<evidence type="ECO:0000256" key="3">
    <source>
        <dbReference type="ARBA" id="ARBA00022737"/>
    </source>
</evidence>
<accession>A0AAV5T7K7</accession>
<proteinExistence type="predicted"/>
<dbReference type="InterPro" id="IPR036678">
    <property type="entry name" value="MutS_con_dom_sf"/>
</dbReference>